<sequence>MFLLILLAIYLPFVAASSINEVATAERQLFERYHALHDAVIAASEAVYPFGSAPCPLLEKSPLPPRSVHQLRPEDVEIVAAIGDSLTASRATLAQNIHDLDVEYRGRSFITGNDEELTEMASIYNILKSFRGGAALSGGSKGQNVAHDDYTDDWGLNLAISGAVASDVFEQAQTLVAHLQKHPRADEAWKFVNLFIGSNDLCKICTNFTRFGVDAFQTHLNNTITYLRDHLPRTYLNVMLPIHIQFLVETHPYDQFCTDFHTVTCPCIQKLSHDDFSKIKQSFDDSLSIFYGDAYQTDTFAVSISAVSGLTEMPKTKKNQPNFAILALDCFHFSRAMHDAVAKVVWRNLLEPVHNRTTFPVHSFEESQIVCPTEHCPYLRTLRNSANCHRAAEYRNLQVEPETMLVDKATQREAGFPFLALGLIGSIASLMMISLAVFAAILSRRKKSVKSTERTPLLRSTIFSDEENPF</sequence>
<name>A0AA36GBT4_9BILA</name>
<evidence type="ECO:0000313" key="4">
    <source>
        <dbReference type="Proteomes" id="UP001177023"/>
    </source>
</evidence>
<dbReference type="InterPro" id="IPR036514">
    <property type="entry name" value="SGNH_hydro_sf"/>
</dbReference>
<reference evidence="3" key="1">
    <citation type="submission" date="2023-06" db="EMBL/GenBank/DDBJ databases">
        <authorList>
            <person name="Delattre M."/>
        </authorList>
    </citation>
    <scope>NUCLEOTIDE SEQUENCE</scope>
    <source>
        <strain evidence="3">AF72</strain>
    </source>
</reference>
<dbReference type="GO" id="GO:0006644">
    <property type="term" value="P:phospholipid metabolic process"/>
    <property type="evidence" value="ECO:0007669"/>
    <property type="project" value="TreeGrafter"/>
</dbReference>
<accession>A0AA36GBT4</accession>
<keyword evidence="1" id="KW-0812">Transmembrane</keyword>
<feature type="transmembrane region" description="Helical" evidence="1">
    <location>
        <begin position="418"/>
        <end position="442"/>
    </location>
</feature>
<evidence type="ECO:0000256" key="2">
    <source>
        <dbReference type="SAM" id="SignalP"/>
    </source>
</evidence>
<keyword evidence="4" id="KW-1185">Reference proteome</keyword>
<dbReference type="PANTHER" id="PTHR21325:SF24">
    <property type="entry name" value="LIPASE_GDSL DOMAIN-CONTAINING PROTEIN"/>
    <property type="match status" value="1"/>
</dbReference>
<organism evidence="3 4">
    <name type="scientific">Mesorhabditis spiculigera</name>
    <dbReference type="NCBI Taxonomy" id="96644"/>
    <lineage>
        <taxon>Eukaryota</taxon>
        <taxon>Metazoa</taxon>
        <taxon>Ecdysozoa</taxon>
        <taxon>Nematoda</taxon>
        <taxon>Chromadorea</taxon>
        <taxon>Rhabditida</taxon>
        <taxon>Rhabditina</taxon>
        <taxon>Rhabditomorpha</taxon>
        <taxon>Rhabditoidea</taxon>
        <taxon>Rhabditidae</taxon>
        <taxon>Mesorhabditinae</taxon>
        <taxon>Mesorhabditis</taxon>
    </lineage>
</organism>
<dbReference type="CDD" id="cd01824">
    <property type="entry name" value="Phospholipase_B_like"/>
    <property type="match status" value="1"/>
</dbReference>
<evidence type="ECO:0000256" key="1">
    <source>
        <dbReference type="SAM" id="Phobius"/>
    </source>
</evidence>
<dbReference type="Gene3D" id="3.40.50.1110">
    <property type="entry name" value="SGNH hydrolase"/>
    <property type="match status" value="1"/>
</dbReference>
<keyword evidence="2" id="KW-0732">Signal</keyword>
<dbReference type="PANTHER" id="PTHR21325">
    <property type="entry name" value="PHOSPHOLIPASE B, PLB1"/>
    <property type="match status" value="1"/>
</dbReference>
<dbReference type="InterPro" id="IPR035547">
    <property type="entry name" value="Phospholipase_B"/>
</dbReference>
<feature type="chain" id="PRO_5041376851" description="Phospholipase B1, membrane-associated" evidence="2">
    <location>
        <begin position="17"/>
        <end position="470"/>
    </location>
</feature>
<dbReference type="Pfam" id="PF00657">
    <property type="entry name" value="Lipase_GDSL"/>
    <property type="match status" value="1"/>
</dbReference>
<evidence type="ECO:0008006" key="5">
    <source>
        <dbReference type="Google" id="ProtNLM"/>
    </source>
</evidence>
<gene>
    <name evidence="3" type="ORF">MSPICULIGERA_LOCUS17917</name>
</gene>
<protein>
    <recommendedName>
        <fullName evidence="5">Phospholipase B1, membrane-associated</fullName>
    </recommendedName>
</protein>
<dbReference type="EMBL" id="CATQJA010002657">
    <property type="protein sequence ID" value="CAJ0579710.1"/>
    <property type="molecule type" value="Genomic_DNA"/>
</dbReference>
<keyword evidence="1" id="KW-0472">Membrane</keyword>
<comment type="caution">
    <text evidence="3">The sequence shown here is derived from an EMBL/GenBank/DDBJ whole genome shotgun (WGS) entry which is preliminary data.</text>
</comment>
<evidence type="ECO:0000313" key="3">
    <source>
        <dbReference type="EMBL" id="CAJ0579710.1"/>
    </source>
</evidence>
<feature type="signal peptide" evidence="2">
    <location>
        <begin position="1"/>
        <end position="16"/>
    </location>
</feature>
<dbReference type="InterPro" id="IPR038885">
    <property type="entry name" value="PLB1"/>
</dbReference>
<proteinExistence type="predicted"/>
<keyword evidence="1" id="KW-1133">Transmembrane helix</keyword>
<dbReference type="AlphaFoldDB" id="A0AA36GBT4"/>
<dbReference type="SUPFAM" id="SSF52266">
    <property type="entry name" value="SGNH hydrolase"/>
    <property type="match status" value="1"/>
</dbReference>
<dbReference type="InterPro" id="IPR001087">
    <property type="entry name" value="GDSL"/>
</dbReference>
<dbReference type="Proteomes" id="UP001177023">
    <property type="component" value="Unassembled WGS sequence"/>
</dbReference>
<feature type="non-terminal residue" evidence="3">
    <location>
        <position position="1"/>
    </location>
</feature>
<dbReference type="GO" id="GO:0004620">
    <property type="term" value="F:phospholipase activity"/>
    <property type="evidence" value="ECO:0007669"/>
    <property type="project" value="InterPro"/>
</dbReference>